<dbReference type="AlphaFoldDB" id="A0A392TFQ8"/>
<dbReference type="Proteomes" id="UP000265520">
    <property type="component" value="Unassembled WGS sequence"/>
</dbReference>
<feature type="non-terminal residue" evidence="1">
    <location>
        <position position="38"/>
    </location>
</feature>
<name>A0A392TFQ8_9FABA</name>
<evidence type="ECO:0000313" key="1">
    <source>
        <dbReference type="EMBL" id="MCI59762.1"/>
    </source>
</evidence>
<organism evidence="1 2">
    <name type="scientific">Trifolium medium</name>
    <dbReference type="NCBI Taxonomy" id="97028"/>
    <lineage>
        <taxon>Eukaryota</taxon>
        <taxon>Viridiplantae</taxon>
        <taxon>Streptophyta</taxon>
        <taxon>Embryophyta</taxon>
        <taxon>Tracheophyta</taxon>
        <taxon>Spermatophyta</taxon>
        <taxon>Magnoliopsida</taxon>
        <taxon>eudicotyledons</taxon>
        <taxon>Gunneridae</taxon>
        <taxon>Pentapetalae</taxon>
        <taxon>rosids</taxon>
        <taxon>fabids</taxon>
        <taxon>Fabales</taxon>
        <taxon>Fabaceae</taxon>
        <taxon>Papilionoideae</taxon>
        <taxon>50 kb inversion clade</taxon>
        <taxon>NPAAA clade</taxon>
        <taxon>Hologalegina</taxon>
        <taxon>IRL clade</taxon>
        <taxon>Trifolieae</taxon>
        <taxon>Trifolium</taxon>
    </lineage>
</organism>
<keyword evidence="2" id="KW-1185">Reference proteome</keyword>
<dbReference type="EMBL" id="LXQA010569588">
    <property type="protein sequence ID" value="MCI59762.1"/>
    <property type="molecule type" value="Genomic_DNA"/>
</dbReference>
<sequence length="38" mass="4224">MVDVLVWLGEAQNLALDKFKVSLTMEFGLALAVEIDFP</sequence>
<reference evidence="1 2" key="1">
    <citation type="journal article" date="2018" name="Front. Plant Sci.">
        <title>Red Clover (Trifolium pratense) and Zigzag Clover (T. medium) - A Picture of Genomic Similarities and Differences.</title>
        <authorList>
            <person name="Dluhosova J."/>
            <person name="Istvanek J."/>
            <person name="Nedelnik J."/>
            <person name="Repkova J."/>
        </authorList>
    </citation>
    <scope>NUCLEOTIDE SEQUENCE [LARGE SCALE GENOMIC DNA]</scope>
    <source>
        <strain evidence="2">cv. 10/8</strain>
        <tissue evidence="1">Leaf</tissue>
    </source>
</reference>
<accession>A0A392TFQ8</accession>
<proteinExistence type="predicted"/>
<comment type="caution">
    <text evidence="1">The sequence shown here is derived from an EMBL/GenBank/DDBJ whole genome shotgun (WGS) entry which is preliminary data.</text>
</comment>
<protein>
    <submittedName>
        <fullName evidence="1">Uncharacterized protein</fullName>
    </submittedName>
</protein>
<evidence type="ECO:0000313" key="2">
    <source>
        <dbReference type="Proteomes" id="UP000265520"/>
    </source>
</evidence>